<sequence>MYIFEKNYKNMHKGTLSKKAEILIHIVYWFLMAYFTFIKNPIRARLYVPDLFFITYLIVFILTFYFHYFAVMKFVFKSFQWKRFFAGVLVSYLFFTALRWLIEQVITHILFQRINYTNTAFLNYMFDNLQYSSMPIILSSLLWFVIYFIRLLEYNQIILEENKSTEIKFLKAQINPHFIFNTLNNIYSMVYFQSDKSLTAIEKLSQIMRFTTYESQKEKIKLSDEIDYIKAYIELEQLRHQETAFVDLKTETENEFEEIPPYILSPLIENALKHGKTSTENPITIDLKVKDKKLIFKVLNDIGTQKKDKLGGIGLENLKKRLEIYYPQKHQIKFTNQNNQFTAELEIDLK</sequence>
<keyword evidence="3" id="KW-0418">Kinase</keyword>
<evidence type="ECO:0000256" key="1">
    <source>
        <dbReference type="SAM" id="Phobius"/>
    </source>
</evidence>
<keyword evidence="1" id="KW-0472">Membrane</keyword>
<dbReference type="InterPro" id="IPR010559">
    <property type="entry name" value="Sig_transdc_His_kin_internal"/>
</dbReference>
<organism evidence="3 4">
    <name type="scientific">Flavobacterium johnsoniae (strain ATCC 17061 / DSM 2064 / JCM 8514 / BCRC 14874 / CCUG 350202 / NBRC 14942 / NCIMB 11054 / UW101)</name>
    <name type="common">Cytophaga johnsonae</name>
    <dbReference type="NCBI Taxonomy" id="376686"/>
    <lineage>
        <taxon>Bacteria</taxon>
        <taxon>Pseudomonadati</taxon>
        <taxon>Bacteroidota</taxon>
        <taxon>Flavobacteriia</taxon>
        <taxon>Flavobacteriales</taxon>
        <taxon>Flavobacteriaceae</taxon>
        <taxon>Flavobacterium</taxon>
    </lineage>
</organism>
<dbReference type="Pfam" id="PF06580">
    <property type="entry name" value="His_kinase"/>
    <property type="match status" value="1"/>
</dbReference>
<feature type="transmembrane region" description="Helical" evidence="1">
    <location>
        <begin position="20"/>
        <end position="39"/>
    </location>
</feature>
<dbReference type="EMBL" id="CP000685">
    <property type="protein sequence ID" value="ABQ06979.1"/>
    <property type="molecule type" value="Genomic_DNA"/>
</dbReference>
<evidence type="ECO:0000313" key="4">
    <source>
        <dbReference type="Proteomes" id="UP000006694"/>
    </source>
</evidence>
<dbReference type="AlphaFoldDB" id="A5FCU1"/>
<feature type="domain" description="Signal transduction histidine kinase internal region" evidence="2">
    <location>
        <begin position="166"/>
        <end position="242"/>
    </location>
</feature>
<dbReference type="STRING" id="376686.Fjoh_3969"/>
<dbReference type="InterPro" id="IPR050640">
    <property type="entry name" value="Bact_2-comp_sensor_kinase"/>
</dbReference>
<protein>
    <submittedName>
        <fullName evidence="3">Signal transduction histidine kinase, LytS</fullName>
    </submittedName>
</protein>
<dbReference type="Gene3D" id="3.30.565.10">
    <property type="entry name" value="Histidine kinase-like ATPase, C-terminal domain"/>
    <property type="match status" value="1"/>
</dbReference>
<keyword evidence="4" id="KW-1185">Reference proteome</keyword>
<accession>A5FCU1</accession>
<dbReference type="GO" id="GO:0016020">
    <property type="term" value="C:membrane"/>
    <property type="evidence" value="ECO:0007669"/>
    <property type="project" value="InterPro"/>
</dbReference>
<proteinExistence type="predicted"/>
<keyword evidence="3" id="KW-0808">Transferase</keyword>
<dbReference type="InterPro" id="IPR036890">
    <property type="entry name" value="HATPase_C_sf"/>
</dbReference>
<evidence type="ECO:0000313" key="3">
    <source>
        <dbReference type="EMBL" id="ABQ06979.1"/>
    </source>
</evidence>
<dbReference type="SUPFAM" id="SSF55874">
    <property type="entry name" value="ATPase domain of HSP90 chaperone/DNA topoisomerase II/histidine kinase"/>
    <property type="match status" value="1"/>
</dbReference>
<dbReference type="eggNOG" id="COG2972">
    <property type="taxonomic scope" value="Bacteria"/>
</dbReference>
<feature type="transmembrane region" description="Helical" evidence="1">
    <location>
        <begin position="131"/>
        <end position="149"/>
    </location>
</feature>
<feature type="transmembrane region" description="Helical" evidence="1">
    <location>
        <begin position="84"/>
        <end position="102"/>
    </location>
</feature>
<keyword evidence="1" id="KW-0812">Transmembrane</keyword>
<dbReference type="KEGG" id="fjo:Fjoh_3969"/>
<dbReference type="PANTHER" id="PTHR34220:SF7">
    <property type="entry name" value="SENSOR HISTIDINE KINASE YPDA"/>
    <property type="match status" value="1"/>
</dbReference>
<reference evidence="3 4" key="1">
    <citation type="journal article" date="2009" name="Appl. Environ. Microbiol.">
        <title>Novel features of the polysaccharide-digesting gliding bacterium Flavobacterium johnsoniae as revealed by genome sequence analysis.</title>
        <authorList>
            <person name="McBride M.J."/>
            <person name="Xie G."/>
            <person name="Martens E.C."/>
            <person name="Lapidus A."/>
            <person name="Henrissat B."/>
            <person name="Rhodes R.G."/>
            <person name="Goltsman E."/>
            <person name="Wang W."/>
            <person name="Xu J."/>
            <person name="Hunnicutt D.W."/>
            <person name="Staroscik A.M."/>
            <person name="Hoover T.R."/>
            <person name="Cheng Y.Q."/>
            <person name="Stein J.L."/>
        </authorList>
    </citation>
    <scope>NUCLEOTIDE SEQUENCE [LARGE SCALE GENOMIC DNA]</scope>
    <source>
        <strain evidence="4">ATCC 17061 / DSM 2064 / JCM 8514 / BCRC 14874 / CCUG 350202 / NBRC 14942 / NCIMB 11054 / UW101</strain>
    </source>
</reference>
<dbReference type="HOGENOM" id="CLU_020473_1_0_10"/>
<dbReference type="PANTHER" id="PTHR34220">
    <property type="entry name" value="SENSOR HISTIDINE KINASE YPDA"/>
    <property type="match status" value="1"/>
</dbReference>
<dbReference type="GO" id="GO:0000155">
    <property type="term" value="F:phosphorelay sensor kinase activity"/>
    <property type="evidence" value="ECO:0007669"/>
    <property type="project" value="InterPro"/>
</dbReference>
<evidence type="ECO:0000259" key="2">
    <source>
        <dbReference type="Pfam" id="PF06580"/>
    </source>
</evidence>
<gene>
    <name evidence="3" type="ordered locus">Fjoh_3969</name>
</gene>
<dbReference type="Proteomes" id="UP000006694">
    <property type="component" value="Chromosome"/>
</dbReference>
<name>A5FCU1_FLAJ1</name>
<keyword evidence="1" id="KW-1133">Transmembrane helix</keyword>
<feature type="transmembrane region" description="Helical" evidence="1">
    <location>
        <begin position="51"/>
        <end position="72"/>
    </location>
</feature>